<keyword evidence="9" id="KW-1185">Reference proteome</keyword>
<dbReference type="GO" id="GO:0046872">
    <property type="term" value="F:metal ion binding"/>
    <property type="evidence" value="ECO:0007669"/>
    <property type="project" value="UniProtKB-KW"/>
</dbReference>
<evidence type="ECO:0000313" key="8">
    <source>
        <dbReference type="EMBL" id="KKY00558.1"/>
    </source>
</evidence>
<dbReference type="Proteomes" id="UP000034407">
    <property type="component" value="Unassembled WGS sequence"/>
</dbReference>
<reference evidence="8 9" key="1">
    <citation type="submission" date="2015-04" db="EMBL/GenBank/DDBJ databases">
        <title>Microcin producing Clostridium sp. JC272T.</title>
        <authorList>
            <person name="Jyothsna T."/>
            <person name="Sasikala C."/>
            <person name="Ramana C."/>
        </authorList>
    </citation>
    <scope>NUCLEOTIDE SEQUENCE [LARGE SCALE GENOMIC DNA]</scope>
    <source>
        <strain evidence="8 9">JC272</strain>
    </source>
</reference>
<keyword evidence="2" id="KW-0004">4Fe-4S</keyword>
<evidence type="ECO:0000256" key="6">
    <source>
        <dbReference type="ARBA" id="ARBA00023014"/>
    </source>
</evidence>
<dbReference type="PATRIC" id="fig|1629550.3.peg.2161"/>
<dbReference type="InterPro" id="IPR058240">
    <property type="entry name" value="rSAM_sf"/>
</dbReference>
<evidence type="ECO:0000256" key="2">
    <source>
        <dbReference type="ARBA" id="ARBA00022485"/>
    </source>
</evidence>
<evidence type="ECO:0000256" key="5">
    <source>
        <dbReference type="ARBA" id="ARBA00023004"/>
    </source>
</evidence>
<dbReference type="AlphaFoldDB" id="A0A0M3DE61"/>
<dbReference type="InterPro" id="IPR034457">
    <property type="entry name" value="Organic_radical-activating"/>
</dbReference>
<dbReference type="GO" id="GO:0043365">
    <property type="term" value="F:[formate-C-acetyltransferase]-activating enzyme activity"/>
    <property type="evidence" value="ECO:0007669"/>
    <property type="project" value="InterPro"/>
</dbReference>
<dbReference type="Pfam" id="PF13353">
    <property type="entry name" value="Fer4_12"/>
    <property type="match status" value="1"/>
</dbReference>
<dbReference type="PANTHER" id="PTHR30352:SF2">
    <property type="entry name" value="ANAEROBIC RIBONUCLEOSIDE-TRIPHOSPHATE REDUCTASE-ACTIVATING PROTEIN"/>
    <property type="match status" value="1"/>
</dbReference>
<keyword evidence="6" id="KW-0411">Iron-sulfur</keyword>
<organism evidence="8 9">
    <name type="scientific">Paraclostridium benzoelyticum</name>
    <dbReference type="NCBI Taxonomy" id="1629550"/>
    <lineage>
        <taxon>Bacteria</taxon>
        <taxon>Bacillati</taxon>
        <taxon>Bacillota</taxon>
        <taxon>Clostridia</taxon>
        <taxon>Peptostreptococcales</taxon>
        <taxon>Peptostreptococcaceae</taxon>
        <taxon>Paraclostridium</taxon>
    </lineage>
</organism>
<name>A0A0M3DE61_9FIRM</name>
<dbReference type="SFLD" id="SFLDG01063">
    <property type="entry name" value="activating_enzymes__group_1"/>
    <property type="match status" value="1"/>
</dbReference>
<proteinExistence type="inferred from homology"/>
<dbReference type="EC" id="1.97.1.-" evidence="7"/>
<keyword evidence="5" id="KW-0408">Iron</keyword>
<comment type="caution">
    <text evidence="8">The sequence shown here is derived from an EMBL/GenBank/DDBJ whole genome shotgun (WGS) entry which is preliminary data.</text>
</comment>
<dbReference type="RefSeq" id="WP_046823721.1">
    <property type="nucleotide sequence ID" value="NZ_JBCLWQ010000002.1"/>
</dbReference>
<protein>
    <recommendedName>
        <fullName evidence="7">Anaerobic ribonucleoside-triphosphate reductase-activating protein</fullName>
        <ecNumber evidence="7">1.97.1.-</ecNumber>
    </recommendedName>
</protein>
<evidence type="ECO:0000256" key="4">
    <source>
        <dbReference type="ARBA" id="ARBA00022723"/>
    </source>
</evidence>
<evidence type="ECO:0000256" key="1">
    <source>
        <dbReference type="ARBA" id="ARBA00001966"/>
    </source>
</evidence>
<evidence type="ECO:0000256" key="3">
    <source>
        <dbReference type="ARBA" id="ARBA00022691"/>
    </source>
</evidence>
<evidence type="ECO:0000313" key="9">
    <source>
        <dbReference type="Proteomes" id="UP000034407"/>
    </source>
</evidence>
<dbReference type="SUPFAM" id="SSF102114">
    <property type="entry name" value="Radical SAM enzymes"/>
    <property type="match status" value="1"/>
</dbReference>
<accession>A0A0M3DE61</accession>
<dbReference type="GO" id="GO:0004748">
    <property type="term" value="F:ribonucleoside-diphosphate reductase activity, thioredoxin disulfide as acceptor"/>
    <property type="evidence" value="ECO:0007669"/>
    <property type="project" value="TreeGrafter"/>
</dbReference>
<dbReference type="CDD" id="cd01335">
    <property type="entry name" value="Radical_SAM"/>
    <property type="match status" value="1"/>
</dbReference>
<gene>
    <name evidence="8" type="ORF">VN21_13530</name>
</gene>
<evidence type="ECO:0000256" key="7">
    <source>
        <dbReference type="PIRNR" id="PIRNR000368"/>
    </source>
</evidence>
<dbReference type="NCBIfam" id="TIGR02491">
    <property type="entry name" value="NrdG"/>
    <property type="match status" value="1"/>
</dbReference>
<dbReference type="InterPro" id="IPR012837">
    <property type="entry name" value="NrdG"/>
</dbReference>
<keyword evidence="3" id="KW-0949">S-adenosyl-L-methionine</keyword>
<dbReference type="SFLD" id="SFLDS00029">
    <property type="entry name" value="Radical_SAM"/>
    <property type="match status" value="1"/>
</dbReference>
<dbReference type="PANTHER" id="PTHR30352">
    <property type="entry name" value="PYRUVATE FORMATE-LYASE-ACTIVATING ENZYME"/>
    <property type="match status" value="1"/>
</dbReference>
<dbReference type="SFLD" id="SFLDG01066">
    <property type="entry name" value="organic_radical-activating_enz"/>
    <property type="match status" value="1"/>
</dbReference>
<dbReference type="PIRSF" id="PIRSF000368">
    <property type="entry name" value="NrdG"/>
    <property type="match status" value="1"/>
</dbReference>
<comment type="function">
    <text evidence="7">Activation of anaerobic ribonucleoside-triphosphate reductase under anaerobic conditions by generation of an organic free radical, using S-adenosylmethionine and reduced flavodoxin as cosubstrates to produce 5'-deoxy-adenosine.</text>
</comment>
<sequence length="179" mass="20244">MKIRLASPITVDSIVDGPGLRAVLWTQGCIHNCKGCHNSKTHDLLSGFEVDTSTIFKEIEKLKLHRGVTLSGGEPFLQSEALAEVAKTCKDNDLDVWVYTGYTFEELTDKKNPSYFNNLNLLRNIDVLVDGRFIEAKRDISLKFRGSSNQRIIDVKKTLELKKICLHDEYMKEDLGIAK</sequence>
<dbReference type="Gene3D" id="3.20.20.70">
    <property type="entry name" value="Aldolase class I"/>
    <property type="match status" value="1"/>
</dbReference>
<dbReference type="SFLD" id="SFLDF00299">
    <property type="entry name" value="anaerobic_ribonucleoside-triph"/>
    <property type="match status" value="1"/>
</dbReference>
<comment type="similarity">
    <text evidence="7">Belongs to the organic radical-activating enzymes family.</text>
</comment>
<keyword evidence="4" id="KW-0479">Metal-binding</keyword>
<dbReference type="InterPro" id="IPR007197">
    <property type="entry name" value="rSAM"/>
</dbReference>
<dbReference type="GO" id="GO:0051539">
    <property type="term" value="F:4 iron, 4 sulfur cluster binding"/>
    <property type="evidence" value="ECO:0007669"/>
    <property type="project" value="UniProtKB-KW"/>
</dbReference>
<dbReference type="EMBL" id="LBBT01000264">
    <property type="protein sequence ID" value="KKY00558.1"/>
    <property type="molecule type" value="Genomic_DNA"/>
</dbReference>
<dbReference type="OrthoDB" id="9782387at2"/>
<comment type="cofactor">
    <cofactor evidence="1">
        <name>[4Fe-4S] cluster</name>
        <dbReference type="ChEBI" id="CHEBI:49883"/>
    </cofactor>
</comment>
<keyword evidence="7" id="KW-0560">Oxidoreductase</keyword>
<dbReference type="InterPro" id="IPR013785">
    <property type="entry name" value="Aldolase_TIM"/>
</dbReference>